<protein>
    <recommendedName>
        <fullName evidence="3">Strictosidine synthase conserved region domain-containing protein</fullName>
    </recommendedName>
</protein>
<organism evidence="1 2">
    <name type="scientific">Ilex paraguariensis</name>
    <name type="common">yerba mate</name>
    <dbReference type="NCBI Taxonomy" id="185542"/>
    <lineage>
        <taxon>Eukaryota</taxon>
        <taxon>Viridiplantae</taxon>
        <taxon>Streptophyta</taxon>
        <taxon>Embryophyta</taxon>
        <taxon>Tracheophyta</taxon>
        <taxon>Spermatophyta</taxon>
        <taxon>Magnoliopsida</taxon>
        <taxon>eudicotyledons</taxon>
        <taxon>Gunneridae</taxon>
        <taxon>Pentapetalae</taxon>
        <taxon>asterids</taxon>
        <taxon>campanulids</taxon>
        <taxon>Aquifoliales</taxon>
        <taxon>Aquifoliaceae</taxon>
        <taxon>Ilex</taxon>
    </lineage>
</organism>
<evidence type="ECO:0008006" key="3">
    <source>
        <dbReference type="Google" id="ProtNLM"/>
    </source>
</evidence>
<keyword evidence="2" id="KW-1185">Reference proteome</keyword>
<dbReference type="PANTHER" id="PTHR10426:SF136">
    <property type="entry name" value="PROTEIN STRICTOSIDINE SYNTHASE-LIKE 9-LIKE"/>
    <property type="match status" value="1"/>
</dbReference>
<dbReference type="PANTHER" id="PTHR10426">
    <property type="entry name" value="STRICTOSIDINE SYNTHASE-RELATED"/>
    <property type="match status" value="1"/>
</dbReference>
<evidence type="ECO:0000313" key="2">
    <source>
        <dbReference type="Proteomes" id="UP001642360"/>
    </source>
</evidence>
<accession>A0ABC8RWD1</accession>
<sequence>MVKSSFCFPWEQVSSFIKPQLPSNATAPESFAFDFHGGGPYTGISDGRIVKYEGSYDGFVDFAFTASTRSKALCDGITNLTLSPICGLPLGLSFNYVTRNLYAVDPFIGLTVVGPHGGLATTLATSADGVPFSFLVGVDTDPLTGIVYFTDASAIYGPSNVTESIRRAVGTAASGDGTFALVSEFIGKRIQKYWLEGPKANIAETFMTFDGNPNKIKRNPLGDFWVAVNYQTYDSTPVAAPVGLRIITSGKVIETVDLSDEYNQRITTVQQQLGSLYIGTRFANFVGVYKI</sequence>
<comment type="caution">
    <text evidence="1">The sequence shown here is derived from an EMBL/GenBank/DDBJ whole genome shotgun (WGS) entry which is preliminary data.</text>
</comment>
<dbReference type="AlphaFoldDB" id="A0ABC8RWD1"/>
<evidence type="ECO:0000313" key="1">
    <source>
        <dbReference type="EMBL" id="CAK9147870.1"/>
    </source>
</evidence>
<dbReference type="InterPro" id="IPR011042">
    <property type="entry name" value="6-blade_b-propeller_TolB-like"/>
</dbReference>
<proteinExistence type="predicted"/>
<dbReference type="Gene3D" id="2.120.10.30">
    <property type="entry name" value="TolB, C-terminal domain"/>
    <property type="match status" value="2"/>
</dbReference>
<gene>
    <name evidence="1" type="ORF">ILEXP_LOCUS15805</name>
</gene>
<name>A0ABC8RWD1_9AQUA</name>
<dbReference type="SUPFAM" id="SSF63829">
    <property type="entry name" value="Calcium-dependent phosphotriesterase"/>
    <property type="match status" value="1"/>
</dbReference>
<dbReference type="EMBL" id="CAUOFW020001724">
    <property type="protein sequence ID" value="CAK9147870.1"/>
    <property type="molecule type" value="Genomic_DNA"/>
</dbReference>
<reference evidence="1 2" key="1">
    <citation type="submission" date="2024-02" db="EMBL/GenBank/DDBJ databases">
        <authorList>
            <person name="Vignale AGUSTIN F."/>
            <person name="Sosa J E."/>
            <person name="Modenutti C."/>
        </authorList>
    </citation>
    <scope>NUCLEOTIDE SEQUENCE [LARGE SCALE GENOMIC DNA]</scope>
</reference>
<dbReference type="Proteomes" id="UP001642360">
    <property type="component" value="Unassembled WGS sequence"/>
</dbReference>